<dbReference type="STRING" id="326475.AWB66_01816"/>
<evidence type="ECO:0000313" key="1">
    <source>
        <dbReference type="EMBL" id="SAL31223.1"/>
    </source>
</evidence>
<proteinExistence type="predicted"/>
<gene>
    <name evidence="1" type="ORF">AWB66_01816</name>
</gene>
<dbReference type="EMBL" id="FCNZ02000005">
    <property type="protein sequence ID" value="SAL31223.1"/>
    <property type="molecule type" value="Genomic_DNA"/>
</dbReference>
<sequence>MLFIARWTALPEVEKVASERFVKTGGAPPEGVKMLGRWHAVGPVAGIAVCECSDIEPLAAWVHEWADLLSFEITPALTDEQLGKLLSTALAQG</sequence>
<evidence type="ECO:0000313" key="2">
    <source>
        <dbReference type="Proteomes" id="UP000054717"/>
    </source>
</evidence>
<reference evidence="1" key="1">
    <citation type="submission" date="2016-01" db="EMBL/GenBank/DDBJ databases">
        <authorList>
            <person name="Peeters Charlotte."/>
        </authorList>
    </citation>
    <scope>NUCLEOTIDE SEQUENCE</scope>
    <source>
        <strain evidence="1">LMG 22936</strain>
    </source>
</reference>
<dbReference type="RefSeq" id="WP_087629938.1">
    <property type="nucleotide sequence ID" value="NZ_FCNZ02000005.1"/>
</dbReference>
<protein>
    <recommendedName>
        <fullName evidence="3">DUF3303 domain-containing protein</fullName>
    </recommendedName>
</protein>
<dbReference type="Proteomes" id="UP000054717">
    <property type="component" value="Unassembled WGS sequence"/>
</dbReference>
<keyword evidence="2" id="KW-1185">Reference proteome</keyword>
<comment type="caution">
    <text evidence="1">The sequence shown here is derived from an EMBL/GenBank/DDBJ whole genome shotgun (WGS) entry which is preliminary data.</text>
</comment>
<dbReference type="AlphaFoldDB" id="A0A158GH37"/>
<accession>A0A158GH37</accession>
<organism evidence="1 2">
    <name type="scientific">Caballeronia telluris</name>
    <dbReference type="NCBI Taxonomy" id="326475"/>
    <lineage>
        <taxon>Bacteria</taxon>
        <taxon>Pseudomonadati</taxon>
        <taxon>Pseudomonadota</taxon>
        <taxon>Betaproteobacteria</taxon>
        <taxon>Burkholderiales</taxon>
        <taxon>Burkholderiaceae</taxon>
        <taxon>Caballeronia</taxon>
    </lineage>
</organism>
<name>A0A158GH37_9BURK</name>
<dbReference type="Pfam" id="PF11746">
    <property type="entry name" value="DUF3303"/>
    <property type="match status" value="1"/>
</dbReference>
<evidence type="ECO:0008006" key="3">
    <source>
        <dbReference type="Google" id="ProtNLM"/>
    </source>
</evidence>
<dbReference type="InterPro" id="IPR021734">
    <property type="entry name" value="DUF3303"/>
</dbReference>